<keyword evidence="2" id="KW-1185">Reference proteome</keyword>
<sequence>MKKESKDALLVTALIAGISVVGFLGYREIFLDGVEDLPDSVCDSVVDTSIAERVLPSTRKVTVHTTQGRPGDDIIFSCSLITEEESILSARAEMIKNSRESWRNYHAENKDGKAVDLTGGIEATSWPRDASIYIPCTPPDPEEGVGSQPYALIVTAGMFSESRASGDELRQAIVDIGFQVAERAYEVAECKEKTDFPPRPPRAVSSR</sequence>
<evidence type="ECO:0000313" key="2">
    <source>
        <dbReference type="Proteomes" id="UP000198928"/>
    </source>
</evidence>
<dbReference type="OrthoDB" id="4329532at2"/>
<dbReference type="RefSeq" id="WP_093849193.1">
    <property type="nucleotide sequence ID" value="NZ_FOSG01000005.1"/>
</dbReference>
<dbReference type="AlphaFoldDB" id="A0A1I3Z4T0"/>
<gene>
    <name evidence="1" type="ORF">SAMN05192584_105327</name>
</gene>
<dbReference type="Proteomes" id="UP000198928">
    <property type="component" value="Unassembled WGS sequence"/>
</dbReference>
<organism evidence="1 2">
    <name type="scientific">Streptomyces pini</name>
    <dbReference type="NCBI Taxonomy" id="1520580"/>
    <lineage>
        <taxon>Bacteria</taxon>
        <taxon>Bacillati</taxon>
        <taxon>Actinomycetota</taxon>
        <taxon>Actinomycetes</taxon>
        <taxon>Kitasatosporales</taxon>
        <taxon>Streptomycetaceae</taxon>
        <taxon>Streptomyces</taxon>
    </lineage>
</organism>
<evidence type="ECO:0000313" key="1">
    <source>
        <dbReference type="EMBL" id="SFK39075.1"/>
    </source>
</evidence>
<name>A0A1I3Z4T0_9ACTN</name>
<dbReference type="EMBL" id="FOSG01000005">
    <property type="protein sequence ID" value="SFK39075.1"/>
    <property type="molecule type" value="Genomic_DNA"/>
</dbReference>
<accession>A0A1I3Z4T0</accession>
<proteinExistence type="predicted"/>
<protein>
    <submittedName>
        <fullName evidence="1">Uncharacterized protein</fullName>
    </submittedName>
</protein>
<reference evidence="2" key="1">
    <citation type="submission" date="2016-10" db="EMBL/GenBank/DDBJ databases">
        <authorList>
            <person name="Varghese N."/>
            <person name="Submissions S."/>
        </authorList>
    </citation>
    <scope>NUCLEOTIDE SEQUENCE [LARGE SCALE GENOMIC DNA]</scope>
    <source>
        <strain evidence="2">PL19</strain>
    </source>
</reference>